<dbReference type="AlphaFoldDB" id="A0A259TWG4"/>
<accession>A0A259TWG4</accession>
<dbReference type="InterPro" id="IPR046172">
    <property type="entry name" value="DUF6174"/>
</dbReference>
<sequence length="141" mass="15513">MRSLLLLVALTLAGCAQTRVGPATNLAQARARWEASGADTYTMTLHRSCFCPEDYRGPFDVRVEDDAVASVQFQDQALPTDRVVTIDALFELLAEAYASGAARVDVTYDPELGFPATLYIDRNEMIADEEVGYTVTDVMLR</sequence>
<gene>
    <name evidence="2" type="ORF">BSZ36_03120</name>
</gene>
<dbReference type="EMBL" id="MQWB01000001">
    <property type="protein sequence ID" value="OZC02061.1"/>
    <property type="molecule type" value="Genomic_DNA"/>
</dbReference>
<evidence type="ECO:0000313" key="3">
    <source>
        <dbReference type="Proteomes" id="UP000216446"/>
    </source>
</evidence>
<keyword evidence="1" id="KW-0732">Signal</keyword>
<reference evidence="2 3" key="1">
    <citation type="submission" date="2016-11" db="EMBL/GenBank/DDBJ databases">
        <title>Study of marine rhodopsin-containing bacteria.</title>
        <authorList>
            <person name="Yoshizawa S."/>
            <person name="Kumagai Y."/>
            <person name="Kogure K."/>
        </authorList>
    </citation>
    <scope>NUCLEOTIDE SEQUENCE [LARGE SCALE GENOMIC DNA]</scope>
    <source>
        <strain evidence="2 3">SG-29</strain>
    </source>
</reference>
<name>A0A259TWG4_9BACT</name>
<dbReference type="RefSeq" id="WP_094545909.1">
    <property type="nucleotide sequence ID" value="NZ_MQWB01000001.1"/>
</dbReference>
<dbReference type="Proteomes" id="UP000216446">
    <property type="component" value="Unassembled WGS sequence"/>
</dbReference>
<feature type="signal peptide" evidence="1">
    <location>
        <begin position="1"/>
        <end position="18"/>
    </location>
</feature>
<feature type="chain" id="PRO_5013237876" description="Lipoprotein" evidence="1">
    <location>
        <begin position="19"/>
        <end position="141"/>
    </location>
</feature>
<evidence type="ECO:0000313" key="2">
    <source>
        <dbReference type="EMBL" id="OZC02061.1"/>
    </source>
</evidence>
<dbReference type="InParanoid" id="A0A259TWG4"/>
<dbReference type="Pfam" id="PF19671">
    <property type="entry name" value="DUF6174"/>
    <property type="match status" value="1"/>
</dbReference>
<dbReference type="PROSITE" id="PS51257">
    <property type="entry name" value="PROKAR_LIPOPROTEIN"/>
    <property type="match status" value="1"/>
</dbReference>
<evidence type="ECO:0000256" key="1">
    <source>
        <dbReference type="SAM" id="SignalP"/>
    </source>
</evidence>
<dbReference type="OrthoDB" id="3784471at2"/>
<protein>
    <recommendedName>
        <fullName evidence="4">Lipoprotein</fullName>
    </recommendedName>
</protein>
<organism evidence="2 3">
    <name type="scientific">Rubricoccus marinus</name>
    <dbReference type="NCBI Taxonomy" id="716817"/>
    <lineage>
        <taxon>Bacteria</taxon>
        <taxon>Pseudomonadati</taxon>
        <taxon>Rhodothermota</taxon>
        <taxon>Rhodothermia</taxon>
        <taxon>Rhodothermales</taxon>
        <taxon>Rubricoccaceae</taxon>
        <taxon>Rubricoccus</taxon>
    </lineage>
</organism>
<evidence type="ECO:0008006" key="4">
    <source>
        <dbReference type="Google" id="ProtNLM"/>
    </source>
</evidence>
<comment type="caution">
    <text evidence="2">The sequence shown here is derived from an EMBL/GenBank/DDBJ whole genome shotgun (WGS) entry which is preliminary data.</text>
</comment>
<proteinExistence type="predicted"/>
<keyword evidence="3" id="KW-1185">Reference proteome</keyword>